<dbReference type="Proteomes" id="UP000637359">
    <property type="component" value="Unassembled WGS sequence"/>
</dbReference>
<keyword evidence="1" id="KW-0472">Membrane</keyword>
<evidence type="ECO:0000313" key="3">
    <source>
        <dbReference type="Proteomes" id="UP000637359"/>
    </source>
</evidence>
<evidence type="ECO:0000313" key="2">
    <source>
        <dbReference type="EMBL" id="MBC5635662.1"/>
    </source>
</evidence>
<keyword evidence="3" id="KW-1185">Reference proteome</keyword>
<name>A0A923RIE8_9BACI</name>
<keyword evidence="1" id="KW-1133">Transmembrane helix</keyword>
<organism evidence="2 3">
    <name type="scientific">Ornithinibacillus hominis</name>
    <dbReference type="NCBI Taxonomy" id="2763055"/>
    <lineage>
        <taxon>Bacteria</taxon>
        <taxon>Bacillati</taxon>
        <taxon>Bacillota</taxon>
        <taxon>Bacilli</taxon>
        <taxon>Bacillales</taxon>
        <taxon>Bacillaceae</taxon>
        <taxon>Ornithinibacillus</taxon>
    </lineage>
</organism>
<evidence type="ECO:0000256" key="1">
    <source>
        <dbReference type="SAM" id="Phobius"/>
    </source>
</evidence>
<dbReference type="RefSeq" id="WP_186868353.1">
    <property type="nucleotide sequence ID" value="NZ_JACOOL010000001.1"/>
</dbReference>
<feature type="transmembrane region" description="Helical" evidence="1">
    <location>
        <begin position="23"/>
        <end position="53"/>
    </location>
</feature>
<gene>
    <name evidence="2" type="ORF">H8S33_02370</name>
</gene>
<sequence>MNWDWGIGLDVVGLGASFFWDGLIFWFIGTILGAGLGASSLGAGSSFGLWVCLNCGKEDAKAHEQKILVIFCFLNQLLQTKVVEKFFNLSPLKQQDVSSIQ</sequence>
<protein>
    <submittedName>
        <fullName evidence="2">Uncharacterized protein</fullName>
    </submittedName>
</protein>
<proteinExistence type="predicted"/>
<keyword evidence="1" id="KW-0812">Transmembrane</keyword>
<dbReference type="EMBL" id="JACOOL010000001">
    <property type="protein sequence ID" value="MBC5635662.1"/>
    <property type="molecule type" value="Genomic_DNA"/>
</dbReference>
<reference evidence="2" key="1">
    <citation type="submission" date="2020-08" db="EMBL/GenBank/DDBJ databases">
        <title>Genome public.</title>
        <authorList>
            <person name="Liu C."/>
            <person name="Sun Q."/>
        </authorList>
    </citation>
    <scope>NUCLEOTIDE SEQUENCE</scope>
    <source>
        <strain evidence="2">BX22</strain>
    </source>
</reference>
<dbReference type="AlphaFoldDB" id="A0A923RIE8"/>
<comment type="caution">
    <text evidence="2">The sequence shown here is derived from an EMBL/GenBank/DDBJ whole genome shotgun (WGS) entry which is preliminary data.</text>
</comment>
<accession>A0A923RIE8</accession>